<evidence type="ECO:0000313" key="3">
    <source>
        <dbReference type="Proteomes" id="UP000268014"/>
    </source>
</evidence>
<evidence type="ECO:0000256" key="1">
    <source>
        <dbReference type="SAM" id="MobiDB-lite"/>
    </source>
</evidence>
<protein>
    <submittedName>
        <fullName evidence="4">Protein MNN4-like</fullName>
    </submittedName>
</protein>
<proteinExistence type="predicted"/>
<name>A0A0N4X2N7_HAEPC</name>
<accession>A0A0N4X2N7</accession>
<feature type="region of interest" description="Disordered" evidence="1">
    <location>
        <begin position="21"/>
        <end position="55"/>
    </location>
</feature>
<dbReference type="Proteomes" id="UP000268014">
    <property type="component" value="Unassembled WGS sequence"/>
</dbReference>
<dbReference type="EMBL" id="UZAF01020691">
    <property type="protein sequence ID" value="VDO72152.1"/>
    <property type="molecule type" value="Genomic_DNA"/>
</dbReference>
<dbReference type="AlphaFoldDB" id="A0A0N4X2N7"/>
<evidence type="ECO:0000313" key="2">
    <source>
        <dbReference type="EMBL" id="VDO72152.1"/>
    </source>
</evidence>
<keyword evidence="3" id="KW-1185">Reference proteome</keyword>
<gene>
    <name evidence="2" type="ORF">HPLM_LOCUS18619</name>
</gene>
<organism evidence="4">
    <name type="scientific">Haemonchus placei</name>
    <name type="common">Barber's pole worm</name>
    <dbReference type="NCBI Taxonomy" id="6290"/>
    <lineage>
        <taxon>Eukaryota</taxon>
        <taxon>Metazoa</taxon>
        <taxon>Ecdysozoa</taxon>
        <taxon>Nematoda</taxon>
        <taxon>Chromadorea</taxon>
        <taxon>Rhabditida</taxon>
        <taxon>Rhabditina</taxon>
        <taxon>Rhabditomorpha</taxon>
        <taxon>Strongyloidea</taxon>
        <taxon>Trichostrongylidae</taxon>
        <taxon>Haemonchus</taxon>
    </lineage>
</organism>
<dbReference type="OrthoDB" id="424794at2759"/>
<dbReference type="WBParaSite" id="HPLM_0001862701-mRNA-1">
    <property type="protein sequence ID" value="HPLM_0001862701-mRNA-1"/>
    <property type="gene ID" value="HPLM_0001862701"/>
</dbReference>
<sequence>MPEPVGEPELFHEKEQLVNNKVKAEKRKRSPTAEDISHTEGTSVKKKRTVERGELNEEPFPMNVKTEIRNGKYFHFSLNFIQLFFSLDNQGYIFYRAEFSS</sequence>
<evidence type="ECO:0000313" key="4">
    <source>
        <dbReference type="WBParaSite" id="HPLM_0001862701-mRNA-1"/>
    </source>
</evidence>
<reference evidence="2 3" key="2">
    <citation type="submission" date="2018-11" db="EMBL/GenBank/DDBJ databases">
        <authorList>
            <consortium name="Pathogen Informatics"/>
        </authorList>
    </citation>
    <scope>NUCLEOTIDE SEQUENCE [LARGE SCALE GENOMIC DNA]</scope>
    <source>
        <strain evidence="2 3">MHpl1</strain>
    </source>
</reference>
<reference evidence="4" key="1">
    <citation type="submission" date="2017-02" db="UniProtKB">
        <authorList>
            <consortium name="WormBaseParasite"/>
        </authorList>
    </citation>
    <scope>IDENTIFICATION</scope>
</reference>